<evidence type="ECO:0000313" key="1">
    <source>
        <dbReference type="EMBL" id="TFB00224.1"/>
    </source>
</evidence>
<dbReference type="RefSeq" id="XP_073556425.1">
    <property type="nucleotide sequence ID" value="XM_073704927.1"/>
</dbReference>
<sequence length="151" mass="16192">MEAKVQPMKPSADGILLPIGPSVHSASASRGWARALDAKPRYSSQATITKYASNFQLSGELCVVCISLSPSNKGLANPRLAPLCMRFADDIMLSYRDMATMCVCEASQRSPALPACKSMQLDKVGHVDALESSQQHCLRSSVGVRLPEGQP</sequence>
<accession>A0ABY2GXR4</accession>
<gene>
    <name evidence="1" type="ORF">CCMA1212_007765</name>
</gene>
<dbReference type="EMBL" id="PPTA01000011">
    <property type="protein sequence ID" value="TFB00224.1"/>
    <property type="molecule type" value="Genomic_DNA"/>
</dbReference>
<keyword evidence="2" id="KW-1185">Reference proteome</keyword>
<protein>
    <submittedName>
        <fullName evidence="1">Uncharacterized protein</fullName>
    </submittedName>
</protein>
<evidence type="ECO:0000313" key="2">
    <source>
        <dbReference type="Proteomes" id="UP001642720"/>
    </source>
</evidence>
<dbReference type="Proteomes" id="UP001642720">
    <property type="component" value="Unassembled WGS sequence"/>
</dbReference>
<dbReference type="GeneID" id="300579377"/>
<proteinExistence type="predicted"/>
<organism evidence="1 2">
    <name type="scientific">Trichoderma ghanense</name>
    <dbReference type="NCBI Taxonomy" id="65468"/>
    <lineage>
        <taxon>Eukaryota</taxon>
        <taxon>Fungi</taxon>
        <taxon>Dikarya</taxon>
        <taxon>Ascomycota</taxon>
        <taxon>Pezizomycotina</taxon>
        <taxon>Sordariomycetes</taxon>
        <taxon>Hypocreomycetidae</taxon>
        <taxon>Hypocreales</taxon>
        <taxon>Hypocreaceae</taxon>
        <taxon>Trichoderma</taxon>
    </lineage>
</organism>
<reference evidence="1 2" key="1">
    <citation type="submission" date="2018-01" db="EMBL/GenBank/DDBJ databases">
        <title>Genome characterization of the sugarcane-associated fungus Trichoderma ghanense CCMA-1212 and their application in lignocelulose bioconversion.</title>
        <authorList>
            <person name="Steindorff A.S."/>
            <person name="Mendes T.D."/>
            <person name="Vilela E.S.D."/>
            <person name="Rodrigues D.S."/>
            <person name="Formighieri E.F."/>
            <person name="Melo I.S."/>
            <person name="Favaro L.C.L."/>
        </authorList>
    </citation>
    <scope>NUCLEOTIDE SEQUENCE [LARGE SCALE GENOMIC DNA]</scope>
    <source>
        <strain evidence="1 2">CCMA-1212</strain>
    </source>
</reference>
<comment type="caution">
    <text evidence="1">The sequence shown here is derived from an EMBL/GenBank/DDBJ whole genome shotgun (WGS) entry which is preliminary data.</text>
</comment>
<name>A0ABY2GXR4_9HYPO</name>